<keyword evidence="1 2" id="KW-0728">SH3 domain</keyword>
<feature type="domain" description="SH3" evidence="4">
    <location>
        <begin position="101"/>
        <end position="159"/>
    </location>
</feature>
<proteinExistence type="predicted"/>
<dbReference type="InterPro" id="IPR028455">
    <property type="entry name" value="ABI3_SH3"/>
</dbReference>
<reference evidence="5 6" key="1">
    <citation type="journal article" date="2017" name="Gigascience">
        <title>Genome sequence of the small brown planthopper, Laodelphax striatellus.</title>
        <authorList>
            <person name="Zhu J."/>
            <person name="Jiang F."/>
            <person name="Wang X."/>
            <person name="Yang P."/>
            <person name="Bao Y."/>
            <person name="Zhao W."/>
            <person name="Wang W."/>
            <person name="Lu H."/>
            <person name="Wang Q."/>
            <person name="Cui N."/>
            <person name="Li J."/>
            <person name="Chen X."/>
            <person name="Luo L."/>
            <person name="Yu J."/>
            <person name="Kang L."/>
            <person name="Cui F."/>
        </authorList>
    </citation>
    <scope>NUCLEOTIDE SEQUENCE [LARGE SCALE GENOMIC DNA]</scope>
    <source>
        <strain evidence="5">Lst14</strain>
    </source>
</reference>
<accession>A0A482WJ98</accession>
<dbReference type="PRINTS" id="PR00452">
    <property type="entry name" value="SH3DOMAIN"/>
</dbReference>
<gene>
    <name evidence="5" type="ORF">LSTR_LSTR017496</name>
</gene>
<dbReference type="Gene3D" id="2.30.30.40">
    <property type="entry name" value="SH3 Domains"/>
    <property type="match status" value="1"/>
</dbReference>
<evidence type="ECO:0000256" key="2">
    <source>
        <dbReference type="PROSITE-ProRule" id="PRU00192"/>
    </source>
</evidence>
<dbReference type="EMBL" id="QKKF02034124">
    <property type="protein sequence ID" value="RZF33410.1"/>
    <property type="molecule type" value="Genomic_DNA"/>
</dbReference>
<dbReference type="InterPro" id="IPR036028">
    <property type="entry name" value="SH3-like_dom_sf"/>
</dbReference>
<dbReference type="InParanoid" id="A0A482WJ98"/>
<evidence type="ECO:0000259" key="4">
    <source>
        <dbReference type="PROSITE" id="PS50002"/>
    </source>
</evidence>
<dbReference type="PROSITE" id="PS50002">
    <property type="entry name" value="SH3"/>
    <property type="match status" value="1"/>
</dbReference>
<evidence type="ECO:0000256" key="1">
    <source>
        <dbReference type="ARBA" id="ARBA00022443"/>
    </source>
</evidence>
<organism evidence="5 6">
    <name type="scientific">Laodelphax striatellus</name>
    <name type="common">Small brown planthopper</name>
    <name type="synonym">Delphax striatella</name>
    <dbReference type="NCBI Taxonomy" id="195883"/>
    <lineage>
        <taxon>Eukaryota</taxon>
        <taxon>Metazoa</taxon>
        <taxon>Ecdysozoa</taxon>
        <taxon>Arthropoda</taxon>
        <taxon>Hexapoda</taxon>
        <taxon>Insecta</taxon>
        <taxon>Pterygota</taxon>
        <taxon>Neoptera</taxon>
        <taxon>Paraneoptera</taxon>
        <taxon>Hemiptera</taxon>
        <taxon>Auchenorrhyncha</taxon>
        <taxon>Fulgoroidea</taxon>
        <taxon>Delphacidae</taxon>
        <taxon>Criomorphinae</taxon>
        <taxon>Laodelphax</taxon>
    </lineage>
</organism>
<dbReference type="SMART" id="SM00326">
    <property type="entry name" value="SH3"/>
    <property type="match status" value="1"/>
</dbReference>
<name>A0A482WJ98_LAOST</name>
<feature type="region of interest" description="Disordered" evidence="3">
    <location>
        <begin position="1"/>
        <end position="36"/>
    </location>
</feature>
<dbReference type="AlphaFoldDB" id="A0A482WJ98"/>
<evidence type="ECO:0000313" key="6">
    <source>
        <dbReference type="Proteomes" id="UP000291343"/>
    </source>
</evidence>
<evidence type="ECO:0000256" key="3">
    <source>
        <dbReference type="SAM" id="MobiDB-lite"/>
    </source>
</evidence>
<dbReference type="PANTHER" id="PTHR14167">
    <property type="entry name" value="SH3 DOMAIN-CONTAINING"/>
    <property type="match status" value="1"/>
</dbReference>
<sequence>MRSSRELDMFGTPNLRAAGPRSEGAGAGGAGGGRAERSGAAAAPRVGVGWHVVVMPGCGAGGWWVLVQAGVDAVLEACRPRCSCCACERKRARECVGLCACPIIRVVAIYDYYADKEDELSFQESAVIYVLKKNDDGWWEGVMDGITGLFPGNYVEPCV</sequence>
<dbReference type="SMR" id="A0A482WJ98"/>
<dbReference type="CDD" id="cd11826">
    <property type="entry name" value="SH3_Abi"/>
    <property type="match status" value="1"/>
</dbReference>
<dbReference type="STRING" id="195883.A0A482WJ98"/>
<dbReference type="FunFam" id="2.30.30.40:FF:000209">
    <property type="entry name" value="Abl interactor 2"/>
    <property type="match status" value="1"/>
</dbReference>
<dbReference type="InterPro" id="IPR050384">
    <property type="entry name" value="Endophilin_SH3RF"/>
</dbReference>
<evidence type="ECO:0000313" key="5">
    <source>
        <dbReference type="EMBL" id="RZF33410.1"/>
    </source>
</evidence>
<protein>
    <recommendedName>
        <fullName evidence="4">SH3 domain-containing protein</fullName>
    </recommendedName>
</protein>
<dbReference type="Proteomes" id="UP000291343">
    <property type="component" value="Unassembled WGS sequence"/>
</dbReference>
<comment type="caution">
    <text evidence="5">The sequence shown here is derived from an EMBL/GenBank/DDBJ whole genome shotgun (WGS) entry which is preliminary data.</text>
</comment>
<dbReference type="Pfam" id="PF14604">
    <property type="entry name" value="SH3_9"/>
    <property type="match status" value="1"/>
</dbReference>
<dbReference type="SUPFAM" id="SSF50044">
    <property type="entry name" value="SH3-domain"/>
    <property type="match status" value="1"/>
</dbReference>
<dbReference type="OrthoDB" id="2159336at2759"/>
<keyword evidence="6" id="KW-1185">Reference proteome</keyword>
<dbReference type="InterPro" id="IPR001452">
    <property type="entry name" value="SH3_domain"/>
</dbReference>